<feature type="compositionally biased region" description="Polar residues" evidence="1">
    <location>
        <begin position="212"/>
        <end position="221"/>
    </location>
</feature>
<evidence type="ECO:0000256" key="2">
    <source>
        <dbReference type="SAM" id="Phobius"/>
    </source>
</evidence>
<comment type="caution">
    <text evidence="3">The sequence shown here is derived from an EMBL/GenBank/DDBJ whole genome shotgun (WGS) entry which is preliminary data.</text>
</comment>
<gene>
    <name evidence="3" type="ORF">RRG08_040233</name>
</gene>
<keyword evidence="2" id="KW-1133">Transmembrane helix</keyword>
<protein>
    <submittedName>
        <fullName evidence="3">Uncharacterized protein</fullName>
    </submittedName>
</protein>
<keyword evidence="4" id="KW-1185">Reference proteome</keyword>
<dbReference type="EMBL" id="JAWDGP010006215">
    <property type="protein sequence ID" value="KAK3745558.1"/>
    <property type="molecule type" value="Genomic_DNA"/>
</dbReference>
<evidence type="ECO:0000313" key="4">
    <source>
        <dbReference type="Proteomes" id="UP001283361"/>
    </source>
</evidence>
<evidence type="ECO:0000256" key="1">
    <source>
        <dbReference type="SAM" id="MobiDB-lite"/>
    </source>
</evidence>
<organism evidence="3 4">
    <name type="scientific">Elysia crispata</name>
    <name type="common">lettuce slug</name>
    <dbReference type="NCBI Taxonomy" id="231223"/>
    <lineage>
        <taxon>Eukaryota</taxon>
        <taxon>Metazoa</taxon>
        <taxon>Spiralia</taxon>
        <taxon>Lophotrochozoa</taxon>
        <taxon>Mollusca</taxon>
        <taxon>Gastropoda</taxon>
        <taxon>Heterobranchia</taxon>
        <taxon>Euthyneura</taxon>
        <taxon>Panpulmonata</taxon>
        <taxon>Sacoglossa</taxon>
        <taxon>Placobranchoidea</taxon>
        <taxon>Plakobranchidae</taxon>
        <taxon>Elysia</taxon>
    </lineage>
</organism>
<dbReference type="AlphaFoldDB" id="A0AAE1CYR4"/>
<accession>A0AAE1CYR4</accession>
<keyword evidence="2" id="KW-0812">Transmembrane</keyword>
<evidence type="ECO:0000313" key="3">
    <source>
        <dbReference type="EMBL" id="KAK3745558.1"/>
    </source>
</evidence>
<feature type="transmembrane region" description="Helical" evidence="2">
    <location>
        <begin position="18"/>
        <end position="41"/>
    </location>
</feature>
<keyword evidence="2" id="KW-0472">Membrane</keyword>
<sequence>MQVANCCSKFGQNVKDELWSYCALAGILFINTSIVLLVYAYKRATPFPLVVEIFGIALLVLGVLSTLASWYVHRQQRQKKRACFWPPCCCRCFRGRGSVAVAASKNISTPSSSASSMRKAKFARNGKLFGAKGGEAHGGERGITPGGEGSGRPFNTPEFRRYAEFVSQKTAGVERGTRRSNLDSPRSNRSVYPGDGKPLPAFVNPRFKPDETNSAPRPSTIESKKTTTRHVTLHMQI</sequence>
<name>A0AAE1CYR4_9GAST</name>
<feature type="region of interest" description="Disordered" evidence="1">
    <location>
        <begin position="130"/>
        <end position="237"/>
    </location>
</feature>
<reference evidence="3" key="1">
    <citation type="journal article" date="2023" name="G3 (Bethesda)">
        <title>A reference genome for the long-term kleptoplast-retaining sea slug Elysia crispata morphotype clarki.</title>
        <authorList>
            <person name="Eastman K.E."/>
            <person name="Pendleton A.L."/>
            <person name="Shaikh M.A."/>
            <person name="Suttiyut T."/>
            <person name="Ogas R."/>
            <person name="Tomko P."/>
            <person name="Gavelis G."/>
            <person name="Widhalm J.R."/>
            <person name="Wisecaver J.H."/>
        </authorList>
    </citation>
    <scope>NUCLEOTIDE SEQUENCE</scope>
    <source>
        <strain evidence="3">ECLA1</strain>
    </source>
</reference>
<feature type="compositionally biased region" description="Basic residues" evidence="1">
    <location>
        <begin position="226"/>
        <end position="237"/>
    </location>
</feature>
<proteinExistence type="predicted"/>
<feature type="transmembrane region" description="Helical" evidence="2">
    <location>
        <begin position="53"/>
        <end position="72"/>
    </location>
</feature>
<dbReference type="Proteomes" id="UP001283361">
    <property type="component" value="Unassembled WGS sequence"/>
</dbReference>